<organism evidence="1 2">
    <name type="scientific">Brachybacterium equifaecis</name>
    <dbReference type="NCBI Taxonomy" id="2910770"/>
    <lineage>
        <taxon>Bacteria</taxon>
        <taxon>Bacillati</taxon>
        <taxon>Actinomycetota</taxon>
        <taxon>Actinomycetes</taxon>
        <taxon>Micrococcales</taxon>
        <taxon>Dermabacteraceae</taxon>
        <taxon>Brachybacterium</taxon>
    </lineage>
</organism>
<reference evidence="1" key="1">
    <citation type="submission" date="2022-02" db="EMBL/GenBank/DDBJ databases">
        <authorList>
            <person name="Lee M."/>
            <person name="Kim S.-J."/>
            <person name="Jung M.-Y."/>
        </authorList>
    </citation>
    <scope>NUCLEOTIDE SEQUENCE</scope>
    <source>
        <strain evidence="1">JHP9</strain>
    </source>
</reference>
<gene>
    <name evidence="1" type="ORF">Bequi_00755</name>
</gene>
<comment type="caution">
    <text evidence="1">The sequence shown here is derived from an EMBL/GenBank/DDBJ whole genome shotgun (WGS) entry which is preliminary data.</text>
</comment>
<proteinExistence type="predicted"/>
<protein>
    <submittedName>
        <fullName evidence="1">DUF3626 domain-containing protein</fullName>
    </submittedName>
</protein>
<name>A0ABT0QW86_9MICO</name>
<dbReference type="Pfam" id="PF12294">
    <property type="entry name" value="DUF3626"/>
    <property type="match status" value="1"/>
</dbReference>
<sequence>MTDDVEALVLDPCYRGTPIEEQALRLAVPVEWHEGRVLDVPALDAHQDYRGPAPVQLGHRIVERFGLETIDAAVIGRAARSGEIDPQSLKQLWHLTAQWGDPRPFEVLRSRML</sequence>
<keyword evidence="2" id="KW-1185">Reference proteome</keyword>
<evidence type="ECO:0000313" key="2">
    <source>
        <dbReference type="Proteomes" id="UP001203761"/>
    </source>
</evidence>
<accession>A0ABT0QW86</accession>
<dbReference type="InterPro" id="IPR022074">
    <property type="entry name" value="DUF3626"/>
</dbReference>
<dbReference type="EMBL" id="JAKNCJ010000001">
    <property type="protein sequence ID" value="MCL6421927.1"/>
    <property type="molecule type" value="Genomic_DNA"/>
</dbReference>
<evidence type="ECO:0000313" key="1">
    <source>
        <dbReference type="EMBL" id="MCL6421927.1"/>
    </source>
</evidence>
<dbReference type="Proteomes" id="UP001203761">
    <property type="component" value="Unassembled WGS sequence"/>
</dbReference>